<dbReference type="AlphaFoldDB" id="A0A438FH58"/>
<dbReference type="Proteomes" id="UP000288805">
    <property type="component" value="Unassembled WGS sequence"/>
</dbReference>
<comment type="caution">
    <text evidence="1">The sequence shown here is derived from an EMBL/GenBank/DDBJ whole genome shotgun (WGS) entry which is preliminary data.</text>
</comment>
<name>A0A438FH58_VITVI</name>
<reference evidence="1 2" key="1">
    <citation type="journal article" date="2018" name="PLoS Genet.">
        <title>Population sequencing reveals clonal diversity and ancestral inbreeding in the grapevine cultivar Chardonnay.</title>
        <authorList>
            <person name="Roach M.J."/>
            <person name="Johnson D.L."/>
            <person name="Bohlmann J."/>
            <person name="van Vuuren H.J."/>
            <person name="Jones S.J."/>
            <person name="Pretorius I.S."/>
            <person name="Schmidt S.A."/>
            <person name="Borneman A.R."/>
        </authorList>
    </citation>
    <scope>NUCLEOTIDE SEQUENCE [LARGE SCALE GENOMIC DNA]</scope>
    <source>
        <strain evidence="2">cv. Chardonnay</strain>
        <tissue evidence="1">Leaf</tissue>
    </source>
</reference>
<evidence type="ECO:0000313" key="1">
    <source>
        <dbReference type="EMBL" id="RVW59281.1"/>
    </source>
</evidence>
<sequence length="163" mass="18472">MSPPALLKVNTLRADTQPRGELLRRPNPRVQSSPLAVIQDSPRRNLRRIAKCNQMKEPTLPGKLMTLDIGNDVLMCKVFSASLHDPDSLMVPLFPAKFFEHVPRYLGSLCGPLPMFCFLKMEHRQLIEYQAPEERVAQRLHEAVRASSTPSGMLQYGCHPRDL</sequence>
<evidence type="ECO:0000313" key="2">
    <source>
        <dbReference type="Proteomes" id="UP000288805"/>
    </source>
</evidence>
<organism evidence="1 2">
    <name type="scientific">Vitis vinifera</name>
    <name type="common">Grape</name>
    <dbReference type="NCBI Taxonomy" id="29760"/>
    <lineage>
        <taxon>Eukaryota</taxon>
        <taxon>Viridiplantae</taxon>
        <taxon>Streptophyta</taxon>
        <taxon>Embryophyta</taxon>
        <taxon>Tracheophyta</taxon>
        <taxon>Spermatophyta</taxon>
        <taxon>Magnoliopsida</taxon>
        <taxon>eudicotyledons</taxon>
        <taxon>Gunneridae</taxon>
        <taxon>Pentapetalae</taxon>
        <taxon>rosids</taxon>
        <taxon>Vitales</taxon>
        <taxon>Vitaceae</taxon>
        <taxon>Viteae</taxon>
        <taxon>Vitis</taxon>
    </lineage>
</organism>
<dbReference type="EMBL" id="QGNW01000898">
    <property type="protein sequence ID" value="RVW59281.1"/>
    <property type="molecule type" value="Genomic_DNA"/>
</dbReference>
<protein>
    <submittedName>
        <fullName evidence="1">Uncharacterized protein</fullName>
    </submittedName>
</protein>
<proteinExistence type="predicted"/>
<gene>
    <name evidence="1" type="ORF">CK203_113071</name>
</gene>
<accession>A0A438FH58</accession>